<name>W1YGG6_9ZZZZ</name>
<accession>W1YGG6</accession>
<proteinExistence type="predicted"/>
<dbReference type="AlphaFoldDB" id="W1YGG6"/>
<reference evidence="1" key="1">
    <citation type="submission" date="2013-12" db="EMBL/GenBank/DDBJ databases">
        <title>A Varibaculum cambriense genome reconstructed from a premature infant gut community with otherwise low bacterial novelty that shifts toward anaerobic metabolism during the third week of life.</title>
        <authorList>
            <person name="Brown C.T."/>
            <person name="Sharon I."/>
            <person name="Thomas B.C."/>
            <person name="Castelle C.J."/>
            <person name="Morowitz M.J."/>
            <person name="Banfield J.F."/>
        </authorList>
    </citation>
    <scope>NUCLEOTIDE SEQUENCE</scope>
</reference>
<evidence type="ECO:0000313" key="1">
    <source>
        <dbReference type="EMBL" id="ETJ41592.1"/>
    </source>
</evidence>
<sequence length="38" mass="4308">MVLSIGALKNIKKVLTKQKNDDILLLVLEREGQELKSE</sequence>
<protein>
    <submittedName>
        <fullName evidence="1">Uncharacterized protein</fullName>
    </submittedName>
</protein>
<organism evidence="1">
    <name type="scientific">human gut metagenome</name>
    <dbReference type="NCBI Taxonomy" id="408170"/>
    <lineage>
        <taxon>unclassified sequences</taxon>
        <taxon>metagenomes</taxon>
        <taxon>organismal metagenomes</taxon>
    </lineage>
</organism>
<comment type="caution">
    <text evidence="1">The sequence shown here is derived from an EMBL/GenBank/DDBJ whole genome shotgun (WGS) entry which is preliminary data.</text>
</comment>
<dbReference type="EMBL" id="AZMM01004483">
    <property type="protein sequence ID" value="ETJ41592.1"/>
    <property type="molecule type" value="Genomic_DNA"/>
</dbReference>
<gene>
    <name evidence="1" type="ORF">Q604_UNBC04483G0002</name>
</gene>